<organism evidence="6 7">
    <name type="scientific">Prymnesium parvum</name>
    <name type="common">Toxic golden alga</name>
    <dbReference type="NCBI Taxonomy" id="97485"/>
    <lineage>
        <taxon>Eukaryota</taxon>
        <taxon>Haptista</taxon>
        <taxon>Haptophyta</taxon>
        <taxon>Prymnesiophyceae</taxon>
        <taxon>Prymnesiales</taxon>
        <taxon>Prymnesiaceae</taxon>
        <taxon>Prymnesium</taxon>
    </lineage>
</organism>
<sequence length="964" mass="105776">MSSSDGYSDLALALNLMHEADFEAMSWAAVEPLPMGQNEQLMPPAVEMHTAAVESLEELREVATQRWFTGQEVLTLLTDGARRLGMRMQTDLVMKPESGTLLLFSKTATKSFRNDGHTWKTRRNGKQLDETHMKLKVNGDSRLQCYYSQTEDGSLARRIYSRLEDKELVLVHYLRIPTRAKPATPPAAPPPDAAGRPSPSPHSSGRASEAESSEWASLVAHASRPRAAEGGAAWVDGSGAPPLIARSCTASSACSGASGAPLLPLASRSPSSASVERHDPTASRLHEIEALIRALELQKRELHDARLPSKPKLSILDFSPEWDEVGGGAKMLLTADVIHGFSYAARFGGALVPAESIAPNVLRLRVPPSPTGMPGRVPLQLLRLSSQGEIVEDSTASHFDYRSPIHRADGEHSSSSALASPFSSPLPTLVDLSAWSSPHEYRFGAQHSPPLPLPAESHAVDSLFGDDMQDVFPSAERRLFDTAASSWPPPAFPGCHPHASPHREVAAAHSSTSHSRRSSAELGYAESSSSSESEIDAELEKAEAGGVPQFQTSPRVQLGSPTGSTARTGERSSEVFEMALSLTTQPEPGVEQHFRDLLTSLHDTTESSGLGRHTPPHRSEMELLRQRDVERKLRRLQRLVRQRLHSAAHARVSPQANALDGRQQHLNSLVSRVQLNYRANRLQVPHSASSRRRAALAIERFYLKRRRDPYYSPNARAAANVLLLEDDNSASSLPAAAPDQLHLIRSTQAKFRARQHRKKAVRVIETAYGDWKFHAEQARLAAQGERDPSLLNYHAERRERAARCIQGYLLRQQRKEDAAPVGGSLEGASGVYNEEQLEMIRRTQRAFRAHIRQHAAEAKELHHATRSAQSIGDAEHSQLCDILRRCAASSANGTAHLLPSEAGLISKLQQSFRDNLERKRRAAGIITMAFQSWSQASNSQSDMSQRIPGALLSISEVFEHTLIP</sequence>
<dbReference type="Gene3D" id="2.60.40.10">
    <property type="entry name" value="Immunoglobulins"/>
    <property type="match status" value="1"/>
</dbReference>
<evidence type="ECO:0000313" key="7">
    <source>
        <dbReference type="Proteomes" id="UP001515480"/>
    </source>
</evidence>
<feature type="domain" description="CG-1" evidence="5">
    <location>
        <begin position="56"/>
        <end position="182"/>
    </location>
</feature>
<evidence type="ECO:0000256" key="2">
    <source>
        <dbReference type="ARBA" id="ARBA00023163"/>
    </source>
</evidence>
<proteinExistence type="predicted"/>
<feature type="compositionally biased region" description="Polar residues" evidence="4">
    <location>
        <begin position="549"/>
        <end position="567"/>
    </location>
</feature>
<dbReference type="Proteomes" id="UP001515480">
    <property type="component" value="Unassembled WGS sequence"/>
</dbReference>
<gene>
    <name evidence="6" type="ORF">AB1Y20_018560</name>
</gene>
<dbReference type="Pfam" id="PF03859">
    <property type="entry name" value="CG-1"/>
    <property type="match status" value="1"/>
</dbReference>
<feature type="region of interest" description="Disordered" evidence="4">
    <location>
        <begin position="491"/>
        <end position="571"/>
    </location>
</feature>
<dbReference type="GO" id="GO:0003712">
    <property type="term" value="F:transcription coregulator activity"/>
    <property type="evidence" value="ECO:0007669"/>
    <property type="project" value="TreeGrafter"/>
</dbReference>
<feature type="compositionally biased region" description="Pro residues" evidence="4">
    <location>
        <begin position="183"/>
        <end position="192"/>
    </location>
</feature>
<keyword evidence="2" id="KW-0804">Transcription</keyword>
<dbReference type="PANTHER" id="PTHR23335">
    <property type="entry name" value="CALMODULIN-BINDING TRANSCRIPTION ACTIVATOR CAMTA"/>
    <property type="match status" value="1"/>
</dbReference>
<evidence type="ECO:0000256" key="4">
    <source>
        <dbReference type="SAM" id="MobiDB-lite"/>
    </source>
</evidence>
<keyword evidence="7" id="KW-1185">Reference proteome</keyword>
<dbReference type="GO" id="GO:0005634">
    <property type="term" value="C:nucleus"/>
    <property type="evidence" value="ECO:0007669"/>
    <property type="project" value="UniProtKB-SubCell"/>
</dbReference>
<comment type="subcellular location">
    <subcellularLocation>
        <location evidence="1">Nucleus</location>
    </subcellularLocation>
</comment>
<dbReference type="AlphaFoldDB" id="A0AB34JPJ1"/>
<evidence type="ECO:0000256" key="1">
    <source>
        <dbReference type="ARBA" id="ARBA00004123"/>
    </source>
</evidence>
<feature type="region of interest" description="Disordered" evidence="4">
    <location>
        <begin position="180"/>
        <end position="222"/>
    </location>
</feature>
<reference evidence="6 7" key="1">
    <citation type="journal article" date="2024" name="Science">
        <title>Giant polyketide synthase enzymes in the biosynthesis of giant marine polyether toxins.</title>
        <authorList>
            <person name="Fallon T.R."/>
            <person name="Shende V.V."/>
            <person name="Wierzbicki I.H."/>
            <person name="Pendleton A.L."/>
            <person name="Watervoot N.F."/>
            <person name="Auber R.P."/>
            <person name="Gonzalez D.J."/>
            <person name="Wisecaver J.H."/>
            <person name="Moore B.S."/>
        </authorList>
    </citation>
    <scope>NUCLEOTIDE SEQUENCE [LARGE SCALE GENOMIC DNA]</scope>
    <source>
        <strain evidence="6 7">12B1</strain>
    </source>
</reference>
<feature type="compositionally biased region" description="Low complexity" evidence="4">
    <location>
        <begin position="520"/>
        <end position="532"/>
    </location>
</feature>
<name>A0AB34JPJ1_PRYPA</name>
<accession>A0AB34JPJ1</accession>
<feature type="compositionally biased region" description="Low complexity" evidence="4">
    <location>
        <begin position="193"/>
        <end position="207"/>
    </location>
</feature>
<protein>
    <recommendedName>
        <fullName evidence="5">CG-1 domain-containing protein</fullName>
    </recommendedName>
</protein>
<evidence type="ECO:0000313" key="6">
    <source>
        <dbReference type="EMBL" id="KAL1523624.1"/>
    </source>
</evidence>
<dbReference type="PANTHER" id="PTHR23335:SF1">
    <property type="entry name" value="CALMODULIN-BINDING TRANSCRIPTION ACTIVATOR, ISOFORM F"/>
    <property type="match status" value="1"/>
</dbReference>
<dbReference type="GO" id="GO:0003690">
    <property type="term" value="F:double-stranded DNA binding"/>
    <property type="evidence" value="ECO:0007669"/>
    <property type="project" value="TreeGrafter"/>
</dbReference>
<dbReference type="GO" id="GO:0006357">
    <property type="term" value="P:regulation of transcription by RNA polymerase II"/>
    <property type="evidence" value="ECO:0007669"/>
    <property type="project" value="TreeGrafter"/>
</dbReference>
<comment type="caution">
    <text evidence="6">The sequence shown here is derived from an EMBL/GenBank/DDBJ whole genome shotgun (WGS) entry which is preliminary data.</text>
</comment>
<dbReference type="EMBL" id="JBGBPQ010000005">
    <property type="protein sequence ID" value="KAL1523624.1"/>
    <property type="molecule type" value="Genomic_DNA"/>
</dbReference>
<dbReference type="InterPro" id="IPR005559">
    <property type="entry name" value="CG-1_dom"/>
</dbReference>
<dbReference type="PROSITE" id="PS51437">
    <property type="entry name" value="CG_1"/>
    <property type="match status" value="1"/>
</dbReference>
<evidence type="ECO:0000256" key="3">
    <source>
        <dbReference type="ARBA" id="ARBA00023242"/>
    </source>
</evidence>
<dbReference type="SMART" id="SM01076">
    <property type="entry name" value="CG-1"/>
    <property type="match status" value="1"/>
</dbReference>
<keyword evidence="3" id="KW-0539">Nucleus</keyword>
<dbReference type="InterPro" id="IPR013783">
    <property type="entry name" value="Ig-like_fold"/>
</dbReference>
<evidence type="ECO:0000259" key="5">
    <source>
        <dbReference type="PROSITE" id="PS51437"/>
    </source>
</evidence>